<sequence>MSDATFYKWKPRYGGLEVSEVKKLCVLEDENTRLKRLLADAMRVNEHMPCKRLVSWSYAMFRSLFPSYRLRTRRDLLSGWVEVYFV</sequence>
<accession>A0ABS5E4K4</accession>
<comment type="caution">
    <text evidence="1">The sequence shown here is derived from an EMBL/GenBank/DDBJ whole genome shotgun (WGS) entry which is preliminary data.</text>
</comment>
<keyword evidence="2" id="KW-1185">Reference proteome</keyword>
<dbReference type="Pfam" id="PF01527">
    <property type="entry name" value="HTH_Tnp_1"/>
    <property type="match status" value="1"/>
</dbReference>
<dbReference type="Proteomes" id="UP000677812">
    <property type="component" value="Unassembled WGS sequence"/>
</dbReference>
<evidence type="ECO:0000313" key="1">
    <source>
        <dbReference type="EMBL" id="MBR0558836.1"/>
    </source>
</evidence>
<reference evidence="1 2" key="1">
    <citation type="submission" date="2021-04" db="EMBL/GenBank/DDBJ databases">
        <title>The complete genome sequence of Neokomagataea sp. TBRC 2177.</title>
        <authorList>
            <person name="Charoenyingcharoen P."/>
            <person name="Yukphan P."/>
        </authorList>
    </citation>
    <scope>NUCLEOTIDE SEQUENCE [LARGE SCALE GENOMIC DNA]</scope>
    <source>
        <strain evidence="1 2">TBRC 2177</strain>
    </source>
</reference>
<gene>
    <name evidence="1" type="ORF">KB213_02000</name>
</gene>
<protein>
    <submittedName>
        <fullName evidence="1">Transposase</fullName>
    </submittedName>
</protein>
<proteinExistence type="predicted"/>
<organism evidence="1 2">
    <name type="scientific">Neokomagataea anthophila</name>
    <dbReference type="NCBI Taxonomy" id="2826925"/>
    <lineage>
        <taxon>Bacteria</taxon>
        <taxon>Pseudomonadati</taxon>
        <taxon>Pseudomonadota</taxon>
        <taxon>Alphaproteobacteria</taxon>
        <taxon>Acetobacterales</taxon>
        <taxon>Acetobacteraceae</taxon>
        <taxon>Neokomagataea</taxon>
    </lineage>
</organism>
<dbReference type="InterPro" id="IPR002514">
    <property type="entry name" value="Transposase_8"/>
</dbReference>
<dbReference type="EMBL" id="JAGRQH010000001">
    <property type="protein sequence ID" value="MBR0558836.1"/>
    <property type="molecule type" value="Genomic_DNA"/>
</dbReference>
<name>A0ABS5E4K4_9PROT</name>
<evidence type="ECO:0000313" key="2">
    <source>
        <dbReference type="Proteomes" id="UP000677812"/>
    </source>
</evidence>